<dbReference type="PANTHER" id="PTHR33112:SF16">
    <property type="entry name" value="HETEROKARYON INCOMPATIBILITY DOMAIN-CONTAINING PROTEIN"/>
    <property type="match status" value="1"/>
</dbReference>
<accession>A0A371D961</accession>
<keyword evidence="3" id="KW-1185">Reference proteome</keyword>
<proteinExistence type="predicted"/>
<dbReference type="Proteomes" id="UP000256964">
    <property type="component" value="Unassembled WGS sequence"/>
</dbReference>
<evidence type="ECO:0000259" key="1">
    <source>
        <dbReference type="Pfam" id="PF06985"/>
    </source>
</evidence>
<feature type="non-terminal residue" evidence="2">
    <location>
        <position position="1"/>
    </location>
</feature>
<dbReference type="AlphaFoldDB" id="A0A371D961"/>
<dbReference type="OrthoDB" id="2750820at2759"/>
<name>A0A371D961_9APHY</name>
<dbReference type="PANTHER" id="PTHR33112">
    <property type="entry name" value="DOMAIN PROTEIN, PUTATIVE-RELATED"/>
    <property type="match status" value="1"/>
</dbReference>
<sequence length="574" mass="64283">ESHPHWRGVFSAQLGLLGESEGPIDPTLPFLDISNVFQLRWELGPPRNGYSYETTRGAIASGLLRSCRWCRVIYAALKTSDPARISVVVRKQGVHQPCTPEDTQFLAVHINGQERLLGYVYTSDDDPAAAYILARNLILDVGSPHTLALAKKHLKNCQGTHDRCTHLNPVSYSLPTRLIDCTDPTHSRLISTEGAHCSYSYAALSYAWGGDQRYKTTTSNISAYLNEINSAHLPPTILDALTVTRALGLRYLWIDAFCIVQDSEEDKKHEIKRMGDIYRGSYVTIIAGNAKGVSEGFLQDRDATSSITLPFICPDTEGRVGKLHFCPLFQNYSTLLMPPCTPFENEPINTRGWCLQEYLMSPRALFFTTNTLQYHCQTTVANLGEAFCDSHRNLRLPDQLFRSNDATTSLEPSLQERHRGRTVWWRIAMLYALRATTVPSDRFIAFGGVADMFGRFLRTEYVAGLWRSTLVDDLLWSMNEGRGGDAARSTEYLAPSWSWAALCGDHMGLSMITPVYDYLEDEGIGPDDDFVARRGSESFVEVIQCRIKLKDPRFPFGAVTEGILTRHACVVPCV</sequence>
<feature type="domain" description="Heterokaryon incompatibility" evidence="1">
    <location>
        <begin position="201"/>
        <end position="357"/>
    </location>
</feature>
<dbReference type="STRING" id="139420.A0A371D961"/>
<gene>
    <name evidence="2" type="ORF">OH76DRAFT_1517052</name>
</gene>
<reference evidence="2 3" key="1">
    <citation type="journal article" date="2018" name="Biotechnol. Biofuels">
        <title>Integrative visual omics of the white-rot fungus Polyporus brumalis exposes the biotechnological potential of its oxidative enzymes for delignifying raw plant biomass.</title>
        <authorList>
            <person name="Miyauchi S."/>
            <person name="Rancon A."/>
            <person name="Drula E."/>
            <person name="Hage H."/>
            <person name="Chaduli D."/>
            <person name="Favel A."/>
            <person name="Grisel S."/>
            <person name="Henrissat B."/>
            <person name="Herpoel-Gimbert I."/>
            <person name="Ruiz-Duenas F.J."/>
            <person name="Chevret D."/>
            <person name="Hainaut M."/>
            <person name="Lin J."/>
            <person name="Wang M."/>
            <person name="Pangilinan J."/>
            <person name="Lipzen A."/>
            <person name="Lesage-Meessen L."/>
            <person name="Navarro D."/>
            <person name="Riley R."/>
            <person name="Grigoriev I.V."/>
            <person name="Zhou S."/>
            <person name="Raouche S."/>
            <person name="Rosso M.N."/>
        </authorList>
    </citation>
    <scope>NUCLEOTIDE SEQUENCE [LARGE SCALE GENOMIC DNA]</scope>
    <source>
        <strain evidence="2 3">BRFM 1820</strain>
    </source>
</reference>
<dbReference type="InterPro" id="IPR010730">
    <property type="entry name" value="HET"/>
</dbReference>
<protein>
    <submittedName>
        <fullName evidence="2">HET-domain-containing protein</fullName>
    </submittedName>
</protein>
<evidence type="ECO:0000313" key="2">
    <source>
        <dbReference type="EMBL" id="RDX49067.1"/>
    </source>
</evidence>
<dbReference type="EMBL" id="KZ857407">
    <property type="protein sequence ID" value="RDX49067.1"/>
    <property type="molecule type" value="Genomic_DNA"/>
</dbReference>
<organism evidence="2 3">
    <name type="scientific">Lentinus brumalis</name>
    <dbReference type="NCBI Taxonomy" id="2498619"/>
    <lineage>
        <taxon>Eukaryota</taxon>
        <taxon>Fungi</taxon>
        <taxon>Dikarya</taxon>
        <taxon>Basidiomycota</taxon>
        <taxon>Agaricomycotina</taxon>
        <taxon>Agaricomycetes</taxon>
        <taxon>Polyporales</taxon>
        <taxon>Polyporaceae</taxon>
        <taxon>Lentinus</taxon>
    </lineage>
</organism>
<dbReference type="Pfam" id="PF06985">
    <property type="entry name" value="HET"/>
    <property type="match status" value="1"/>
</dbReference>
<evidence type="ECO:0000313" key="3">
    <source>
        <dbReference type="Proteomes" id="UP000256964"/>
    </source>
</evidence>